<evidence type="ECO:0000256" key="8">
    <source>
        <dbReference type="SAM" id="MobiDB-lite"/>
    </source>
</evidence>
<evidence type="ECO:0000256" key="2">
    <source>
        <dbReference type="ARBA" id="ARBA00004141"/>
    </source>
</evidence>
<dbReference type="EMBL" id="KV441549">
    <property type="protein sequence ID" value="OAG10781.1"/>
    <property type="molecule type" value="Genomic_DNA"/>
</dbReference>
<evidence type="ECO:0000259" key="10">
    <source>
        <dbReference type="PROSITE" id="PS50850"/>
    </source>
</evidence>
<dbReference type="SUPFAM" id="SSF52317">
    <property type="entry name" value="Class I glutamine amidotransferase-like"/>
    <property type="match status" value="1"/>
</dbReference>
<feature type="compositionally biased region" description="Polar residues" evidence="8">
    <location>
        <begin position="505"/>
        <end position="516"/>
    </location>
</feature>
<evidence type="ECO:0000256" key="6">
    <source>
        <dbReference type="ARBA" id="ARBA00031329"/>
    </source>
</evidence>
<dbReference type="Pfam" id="PF04715">
    <property type="entry name" value="Anth_synt_I_N"/>
    <property type="match status" value="1"/>
</dbReference>
<proteinExistence type="predicted"/>
<evidence type="ECO:0000313" key="11">
    <source>
        <dbReference type="EMBL" id="OAG10781.1"/>
    </source>
</evidence>
<dbReference type="InterPro" id="IPR017926">
    <property type="entry name" value="GATASE"/>
</dbReference>
<evidence type="ECO:0000256" key="1">
    <source>
        <dbReference type="ARBA" id="ARBA00001000"/>
    </source>
</evidence>
<comment type="subcellular location">
    <subcellularLocation>
        <location evidence="2">Membrane</location>
        <topology evidence="2">Multi-pass membrane protein</topology>
    </subcellularLocation>
</comment>
<name>A0A177CU90_9PLEO</name>
<comment type="pathway">
    <text evidence="3">Cofactor biosynthesis; tetrahydrofolate biosynthesis; 4-aminobenzoate from chorismate: step 1/2.</text>
</comment>
<evidence type="ECO:0000256" key="4">
    <source>
        <dbReference type="ARBA" id="ARBA00022909"/>
    </source>
</evidence>
<dbReference type="UniPathway" id="UPA00077">
    <property type="reaction ID" value="UER00149"/>
</dbReference>
<keyword evidence="9" id="KW-1133">Transmembrane helix</keyword>
<keyword evidence="9" id="KW-0472">Membrane</keyword>
<dbReference type="GO" id="GO:0046654">
    <property type="term" value="P:tetrahydrofolate biosynthetic process"/>
    <property type="evidence" value="ECO:0007669"/>
    <property type="project" value="UniProtKB-UniPathway"/>
</dbReference>
<reference evidence="11 12" key="1">
    <citation type="submission" date="2016-05" db="EMBL/GenBank/DDBJ databases">
        <title>Comparative analysis of secretome profiles of manganese(II)-oxidizing ascomycete fungi.</title>
        <authorList>
            <consortium name="DOE Joint Genome Institute"/>
            <person name="Zeiner C.A."/>
            <person name="Purvine S.O."/>
            <person name="Zink E.M."/>
            <person name="Wu S."/>
            <person name="Pasa-Tolic L."/>
            <person name="Chaput D.L."/>
            <person name="Haridas S."/>
            <person name="Grigoriev I.V."/>
            <person name="Santelli C.M."/>
            <person name="Hansel C.M."/>
        </authorList>
    </citation>
    <scope>NUCLEOTIDE SEQUENCE [LARGE SCALE GENOMIC DNA]</scope>
    <source>
        <strain evidence="11 12">AP3s5-JAC2a</strain>
    </source>
</reference>
<feature type="transmembrane region" description="Helical" evidence="9">
    <location>
        <begin position="200"/>
        <end position="218"/>
    </location>
</feature>
<dbReference type="GO" id="GO:0000329">
    <property type="term" value="C:fungal-type vacuole membrane"/>
    <property type="evidence" value="ECO:0007669"/>
    <property type="project" value="TreeGrafter"/>
</dbReference>
<dbReference type="GO" id="GO:0022857">
    <property type="term" value="F:transmembrane transporter activity"/>
    <property type="evidence" value="ECO:0007669"/>
    <property type="project" value="InterPro"/>
</dbReference>
<dbReference type="InParanoid" id="A0A177CU90"/>
<organism evidence="11 12">
    <name type="scientific">Paraphaeosphaeria sporulosa</name>
    <dbReference type="NCBI Taxonomy" id="1460663"/>
    <lineage>
        <taxon>Eukaryota</taxon>
        <taxon>Fungi</taxon>
        <taxon>Dikarya</taxon>
        <taxon>Ascomycota</taxon>
        <taxon>Pezizomycotina</taxon>
        <taxon>Dothideomycetes</taxon>
        <taxon>Pleosporomycetidae</taxon>
        <taxon>Pleosporales</taxon>
        <taxon>Massarineae</taxon>
        <taxon>Didymosphaeriaceae</taxon>
        <taxon>Paraphaeosphaeria</taxon>
    </lineage>
</organism>
<dbReference type="InterPro" id="IPR036259">
    <property type="entry name" value="MFS_trans_sf"/>
</dbReference>
<dbReference type="Pfam" id="PF00117">
    <property type="entry name" value="GATase"/>
    <property type="match status" value="1"/>
</dbReference>
<dbReference type="PROSITE" id="PS51273">
    <property type="entry name" value="GATASE_TYPE_1"/>
    <property type="match status" value="1"/>
</dbReference>
<evidence type="ECO:0000256" key="9">
    <source>
        <dbReference type="SAM" id="Phobius"/>
    </source>
</evidence>
<evidence type="ECO:0000256" key="7">
    <source>
        <dbReference type="ARBA" id="ARBA00031904"/>
    </source>
</evidence>
<evidence type="ECO:0000256" key="3">
    <source>
        <dbReference type="ARBA" id="ARBA00005009"/>
    </source>
</evidence>
<dbReference type="InterPro" id="IPR029062">
    <property type="entry name" value="Class_I_gatase-like"/>
</dbReference>
<dbReference type="Gene3D" id="1.20.1250.20">
    <property type="entry name" value="MFS general substrate transporter like domains"/>
    <property type="match status" value="1"/>
</dbReference>
<dbReference type="STRING" id="1460663.A0A177CU90"/>
<dbReference type="NCBIfam" id="TIGR01823">
    <property type="entry name" value="PabB-fungal"/>
    <property type="match status" value="1"/>
</dbReference>
<dbReference type="Proteomes" id="UP000077069">
    <property type="component" value="Unassembled WGS sequence"/>
</dbReference>
<accession>A0A177CU90</accession>
<dbReference type="OrthoDB" id="64220at2759"/>
<feature type="transmembrane region" description="Helical" evidence="9">
    <location>
        <begin position="159"/>
        <end position="179"/>
    </location>
</feature>
<dbReference type="InterPro" id="IPR015890">
    <property type="entry name" value="Chorismate_C"/>
</dbReference>
<feature type="region of interest" description="Disordered" evidence="8">
    <location>
        <begin position="475"/>
        <end position="520"/>
    </location>
</feature>
<keyword evidence="9" id="KW-0812">Transmembrane</keyword>
<dbReference type="InterPro" id="IPR011701">
    <property type="entry name" value="MFS"/>
</dbReference>
<dbReference type="GO" id="GO:0046820">
    <property type="term" value="F:4-amino-4-deoxychorismate synthase activity"/>
    <property type="evidence" value="ECO:0007669"/>
    <property type="project" value="UniProtKB-EC"/>
</dbReference>
<keyword evidence="4" id="KW-0289">Folate biosynthesis</keyword>
<keyword evidence="12" id="KW-1185">Reference proteome</keyword>
<gene>
    <name evidence="11" type="ORF">CC84DRAFT_1203127</name>
</gene>
<feature type="compositionally biased region" description="Basic and acidic residues" evidence="8">
    <location>
        <begin position="226"/>
        <end position="237"/>
    </location>
</feature>
<feature type="transmembrane region" description="Helical" evidence="9">
    <location>
        <begin position="30"/>
        <end position="55"/>
    </location>
</feature>
<sequence>MSVTNGISGGLRWLANELGLHTMSSAGRDVYIIILARYLRLMAYGAVALILALYFEELGFSDAQIGLFMTLTLLGDVCISLLLTLVADGLGRRRTLLLGALSMAVSGAVFALTSNYVALLFAAIIGVISPTGNEIGPFRAIEESTLAHLVSEEKRSDIFTWYVVLAVLGTSSGLIVGGISVDYMQNLEGWTELDAYRAMFWIYTALGCVKALMTLVLSDKCEHGAHEEQAEGGEREPLMNGHGGNDNSSPPPSPVAKNKAKWWDVFSQISKPTRWTLLKLCSLFFLDSLGSGMVPFSLINFYMDRKFKLEKGKLGGIMSATWFISTVGNIWSASLAKRLGLIQAMVVTHLPSSIFLALLPAPPQLSFTICLLVARAVLNSMDQAPRSAFLSTVVLPQERTAVMGVVNIFKTLSQSAGPSVTGLLAGRGHFWVAFVAAGSLKGTYDLLLLAFFAGRVHQPPETGLVGQIGANAVEPRTGDSNTLETGLNQAPETNPDIPEDESDAGVTSATRITSQAEDGAVARSPFGPVSALRIVPDTAQDINQDLVQLSAHADVLLAVGFFHSHRLLWTPNSPPLDTKLASSHCHHRRTSPIGASSMARALQTRRHRILYLDAYDSSSNSIIAQVEQSIDAEIVKCYIDSDPDAWIVPEAAKAHAATPAAFIEYARTFDGVIAGPGPGSATCDEDVGWMRVLWKLQNDHMVPVLGICLGFQSMCLAFGASIEKLSEPRHGLIASILNNGSSIFSGTKQLSATQYHSLHIMLHHRIQTKKSVRYPAELWEPTEECPELQPLAWDFDNKQNGAILMAARHTTKPFWGVQFHPESICTNSEGVRIIKNWWTEATSWNRRRDMTTLPINDLAHHTASNGASQPKLSSIEALAMRLVQGNETSRATVLDVQCATTGSGRLTVSDVVELFDSPRGEAIVLESGLHRDLRPMEAGTGRHSIIGLIIPGETMRLHYYTQNHVMELRDGHDQVVQKWNTRDPWQWVKGVMTHLRSMLGQKPKTTTWAPFWGGFMGYASYEAGLETIEVHSTQEAECPDICFAYITRSVVIDHQLKKLYVQSIRSIDDQPWVSESLEKLYDAVGRKSLESTPNPTPLPRPNPFEHQDTTMSTYIASCTRSVVHQEDYCASVVSCQRHIADGQSYELCLTNTNKILARRPRICRLSKSEDNELSWKLYKRLTARNTAPFSAYMRLHNVHILSSSPERCISWDRQQIAQCRPIKGTVSKARGLTAIDAHNILSTPKERAENLMIVDLVRHQLHGVYGAGNVHVSQLMQVEEYETVWQLVSVVEGIPSSIASRQLQTPDDSWLDKTDLASPPTSHNQDAEQMLGFDAFTQSLPAGSMTGAPRKRSCELLKALEHGQRRGIYSGVLGYLDIGGGGDFSVVIRTAVKIDAPNAASAVEDVWSIGAGGAITALSHPQSEYDEMLAKFSSTAAAFEEDNGIEEVEKETDLRGIWSRLMEVEEPDDGEDHVLPSAPLLLRTLQDFQAGLLSGVMRTTDGIVRGRD</sequence>
<dbReference type="InterPro" id="IPR020846">
    <property type="entry name" value="MFS_dom"/>
</dbReference>
<feature type="compositionally biased region" description="Polar residues" evidence="8">
    <location>
        <begin position="478"/>
        <end position="492"/>
    </location>
</feature>
<feature type="transmembrane region" description="Helical" evidence="9">
    <location>
        <begin position="314"/>
        <end position="334"/>
    </location>
</feature>
<keyword evidence="5" id="KW-0315">Glutamine amidotransferase</keyword>
<dbReference type="PROSITE" id="PS50850">
    <property type="entry name" value="MFS"/>
    <property type="match status" value="1"/>
</dbReference>
<dbReference type="Gene3D" id="3.40.50.880">
    <property type="match status" value="1"/>
</dbReference>
<dbReference type="Pfam" id="PF00425">
    <property type="entry name" value="Chorismate_bind"/>
    <property type="match status" value="2"/>
</dbReference>
<dbReference type="InterPro" id="IPR006805">
    <property type="entry name" value="Anth_synth_I_N"/>
</dbReference>
<feature type="region of interest" description="Disordered" evidence="8">
    <location>
        <begin position="1305"/>
        <end position="1324"/>
    </location>
</feature>
<dbReference type="GO" id="GO:0046656">
    <property type="term" value="P:folic acid biosynthetic process"/>
    <property type="evidence" value="ECO:0007669"/>
    <property type="project" value="UniProtKB-KW"/>
</dbReference>
<dbReference type="Pfam" id="PF07690">
    <property type="entry name" value="MFS_1"/>
    <property type="match status" value="1"/>
</dbReference>
<evidence type="ECO:0000313" key="12">
    <source>
        <dbReference type="Proteomes" id="UP000077069"/>
    </source>
</evidence>
<dbReference type="InterPro" id="IPR010117">
    <property type="entry name" value="PabB_fungal"/>
</dbReference>
<evidence type="ECO:0000256" key="5">
    <source>
        <dbReference type="ARBA" id="ARBA00022962"/>
    </source>
</evidence>
<dbReference type="SUPFAM" id="SSF56322">
    <property type="entry name" value="ADC synthase"/>
    <property type="match status" value="1"/>
</dbReference>
<dbReference type="SUPFAM" id="SSF103473">
    <property type="entry name" value="MFS general substrate transporter"/>
    <property type="match status" value="1"/>
</dbReference>
<feature type="domain" description="Major facilitator superfamily (MFS) profile" evidence="10">
    <location>
        <begin position="29"/>
        <end position="456"/>
    </location>
</feature>
<dbReference type="CDD" id="cd01743">
    <property type="entry name" value="GATase1_Anthranilate_Synthase"/>
    <property type="match status" value="1"/>
</dbReference>
<feature type="region of interest" description="Disordered" evidence="8">
    <location>
        <begin position="226"/>
        <end position="256"/>
    </location>
</feature>
<protein>
    <recommendedName>
        <fullName evidence="7">p-aminobenzoic acid synthase</fullName>
    </recommendedName>
    <alternativeName>
        <fullName evidence="6">Para-aminobenzoate synthase</fullName>
    </alternativeName>
</protein>
<feature type="transmembrane region" description="Helical" evidence="9">
    <location>
        <begin position="67"/>
        <end position="86"/>
    </location>
</feature>
<dbReference type="InterPro" id="IPR005801">
    <property type="entry name" value="ADC_synthase"/>
</dbReference>
<dbReference type="InterPro" id="IPR006221">
    <property type="entry name" value="TrpG/PapA_dom"/>
</dbReference>
<dbReference type="PANTHER" id="PTHR23520:SF5">
    <property type="entry name" value="TRANSPORTER, PUTATIVE (AFU_ORTHOLOGUE AFUA_3G04000)-RELATED"/>
    <property type="match status" value="1"/>
</dbReference>
<dbReference type="CDD" id="cd17325">
    <property type="entry name" value="MFS_MdtG_SLC18_like"/>
    <property type="match status" value="1"/>
</dbReference>
<comment type="catalytic activity">
    <reaction evidence="1">
        <text>chorismate + L-glutamine = 4-amino-4-deoxychorismate + L-glutamate</text>
        <dbReference type="Rhea" id="RHEA:11672"/>
        <dbReference type="ChEBI" id="CHEBI:29748"/>
        <dbReference type="ChEBI" id="CHEBI:29985"/>
        <dbReference type="ChEBI" id="CHEBI:58359"/>
        <dbReference type="ChEBI" id="CHEBI:58406"/>
        <dbReference type="EC" id="2.6.1.85"/>
    </reaction>
</comment>
<feature type="transmembrane region" description="Helical" evidence="9">
    <location>
        <begin position="98"/>
        <end position="128"/>
    </location>
</feature>
<feature type="transmembrane region" description="Helical" evidence="9">
    <location>
        <begin position="277"/>
        <end position="302"/>
    </location>
</feature>
<dbReference type="Gene3D" id="3.60.120.10">
    <property type="entry name" value="Anthranilate synthase"/>
    <property type="match status" value="1"/>
</dbReference>
<dbReference type="RefSeq" id="XP_018041146.1">
    <property type="nucleotide sequence ID" value="XM_018181809.1"/>
</dbReference>
<dbReference type="PANTHER" id="PTHR23520">
    <property type="entry name" value="TRANSPORTER, PUTATIVE (AFU_ORTHOLOGUE AFUA_3G04000)-RELATED"/>
    <property type="match status" value="1"/>
</dbReference>
<dbReference type="GeneID" id="28765295"/>
<dbReference type="PRINTS" id="PR00096">
    <property type="entry name" value="GATASE"/>
</dbReference>
<dbReference type="FunCoup" id="A0A177CU90">
    <property type="interactions" value="179"/>
</dbReference>